<dbReference type="InterPro" id="IPR042099">
    <property type="entry name" value="ANL_N_sf"/>
</dbReference>
<dbReference type="AlphaFoldDB" id="A0A7J7IY96"/>
<keyword evidence="3" id="KW-0443">Lipid metabolism</keyword>
<protein>
    <recommendedName>
        <fullName evidence="4">long-chain-fatty-acid--CoA ligase</fullName>
        <ecNumber evidence="4">6.2.1.3</ecNumber>
    </recommendedName>
</protein>
<evidence type="ECO:0000256" key="3">
    <source>
        <dbReference type="ARBA" id="ARBA00023098"/>
    </source>
</evidence>
<evidence type="ECO:0000256" key="1">
    <source>
        <dbReference type="ARBA" id="ARBA00022598"/>
    </source>
</evidence>
<dbReference type="PANTHER" id="PTHR43272:SF32">
    <property type="entry name" value="AMP-DEPENDENT SYNTHETASE_LIGASE DOMAIN-CONTAINING PROTEIN"/>
    <property type="match status" value="1"/>
</dbReference>
<dbReference type="SUPFAM" id="SSF56801">
    <property type="entry name" value="Acetyl-CoA synthetase-like"/>
    <property type="match status" value="1"/>
</dbReference>
<name>A0A7J7IY96_BUGNE</name>
<keyword evidence="2" id="KW-0276">Fatty acid metabolism</keyword>
<feature type="domain" description="AMP-dependent synthetase/ligase" evidence="5">
    <location>
        <begin position="58"/>
        <end position="497"/>
    </location>
</feature>
<dbReference type="Pfam" id="PF23562">
    <property type="entry name" value="AMP-binding_C_3"/>
    <property type="match status" value="1"/>
</dbReference>
<evidence type="ECO:0000313" key="7">
    <source>
        <dbReference type="Proteomes" id="UP000593567"/>
    </source>
</evidence>
<dbReference type="GO" id="GO:0004467">
    <property type="term" value="F:long-chain fatty acid-CoA ligase activity"/>
    <property type="evidence" value="ECO:0007669"/>
    <property type="project" value="UniProtKB-EC"/>
</dbReference>
<gene>
    <name evidence="6" type="ORF">EB796_022777</name>
</gene>
<evidence type="ECO:0000313" key="6">
    <source>
        <dbReference type="EMBL" id="KAF6018892.1"/>
    </source>
</evidence>
<dbReference type="Pfam" id="PF00501">
    <property type="entry name" value="AMP-binding"/>
    <property type="match status" value="1"/>
</dbReference>
<dbReference type="OrthoDB" id="3633556at2759"/>
<dbReference type="PROSITE" id="PS00455">
    <property type="entry name" value="AMP_BINDING"/>
    <property type="match status" value="1"/>
</dbReference>
<dbReference type="Proteomes" id="UP000593567">
    <property type="component" value="Unassembled WGS sequence"/>
</dbReference>
<organism evidence="6 7">
    <name type="scientific">Bugula neritina</name>
    <name type="common">Brown bryozoan</name>
    <name type="synonym">Sertularia neritina</name>
    <dbReference type="NCBI Taxonomy" id="10212"/>
    <lineage>
        <taxon>Eukaryota</taxon>
        <taxon>Metazoa</taxon>
        <taxon>Spiralia</taxon>
        <taxon>Lophotrochozoa</taxon>
        <taxon>Bryozoa</taxon>
        <taxon>Gymnolaemata</taxon>
        <taxon>Cheilostomatida</taxon>
        <taxon>Flustrina</taxon>
        <taxon>Buguloidea</taxon>
        <taxon>Bugulidae</taxon>
        <taxon>Bugula</taxon>
    </lineage>
</organism>
<accession>A0A7J7IY96</accession>
<comment type="caution">
    <text evidence="6">The sequence shown here is derived from an EMBL/GenBank/DDBJ whole genome shotgun (WGS) entry which is preliminary data.</text>
</comment>
<dbReference type="Gene3D" id="3.40.50.12780">
    <property type="entry name" value="N-terminal domain of ligase-like"/>
    <property type="match status" value="1"/>
</dbReference>
<reference evidence="6" key="1">
    <citation type="submission" date="2020-06" db="EMBL/GenBank/DDBJ databases">
        <title>Draft genome of Bugula neritina, a colonial animal packing powerful symbionts and potential medicines.</title>
        <authorList>
            <person name="Rayko M."/>
        </authorList>
    </citation>
    <scope>NUCLEOTIDE SEQUENCE [LARGE SCALE GENOMIC DNA]</scope>
    <source>
        <strain evidence="6">Kwan_BN1</strain>
    </source>
</reference>
<proteinExistence type="predicted"/>
<sequence>MHTSSPPLSNMNESDKYCEAESPITWVRDAAVKVRYGKSVMESMNSVTVMSLVKSTIRKHPNARALGIIFHFICILILAYKENGAYQYWTYKQYYQQILATAKSFIKLGLEPFNGVGILGFNSKEWFLSNLGAIFAGGLSVGIYATNTPDAVAYVLESSQSNVCVVENDAQLQKVLKVWDQLPHLKAVVQYVGKPSTEKGECILCKFTVCDGVVKWEEFIKLGSEVPDEELQQRMEAQYVNKCCALIYTSGTTGNPKGVMLSHDNLTFACRVIGQFVKVGTACETIVSYLPLSHIAAQMLDIYLPISYAATVYFAQPDAFKGSLNTTLKEASPTIFFGVPRVFEKMSEKIKIGLNELGSLKKKLVGWARGKCRQAAENMKVGQGPPFAHGIALKILGTIRVNLGLTNCRYLYAGAAPLTPETHEFFASLGLPVMEVYGMSETTGGNSMTAWVEGNRHWKPNSAGFRTPGFSYDLLDKDEKGHGEIAMYGRHVLMGYLGEEEKTKDTFDSEYRLKSGDIGYVDKDGFLFISGRIKELLITAGGENVAPVPIENEVKEALPQVSNCMLIGDKRKFLSILITLKTEVDQETLLPKEEFTPQTIEWCKSIGSSATKVSDVLDDKDEAVKKAIHEGINKANKKSESNAKKIAKFTILATDFSVSGGELGPTMKLKRPAVIAKYSDVIEKMYED</sequence>
<evidence type="ECO:0000256" key="2">
    <source>
        <dbReference type="ARBA" id="ARBA00022832"/>
    </source>
</evidence>
<dbReference type="GO" id="GO:0016020">
    <property type="term" value="C:membrane"/>
    <property type="evidence" value="ECO:0007669"/>
    <property type="project" value="TreeGrafter"/>
</dbReference>
<evidence type="ECO:0000259" key="5">
    <source>
        <dbReference type="Pfam" id="PF00501"/>
    </source>
</evidence>
<dbReference type="EC" id="6.2.1.3" evidence="4"/>
<dbReference type="InterPro" id="IPR000873">
    <property type="entry name" value="AMP-dep_synth/lig_dom"/>
</dbReference>
<keyword evidence="7" id="KW-1185">Reference proteome</keyword>
<evidence type="ECO:0000256" key="4">
    <source>
        <dbReference type="ARBA" id="ARBA00026121"/>
    </source>
</evidence>
<dbReference type="InterPro" id="IPR020845">
    <property type="entry name" value="AMP-binding_CS"/>
</dbReference>
<dbReference type="EMBL" id="VXIV02003269">
    <property type="protein sequence ID" value="KAF6018892.1"/>
    <property type="molecule type" value="Genomic_DNA"/>
</dbReference>
<keyword evidence="1" id="KW-0436">Ligase</keyword>
<dbReference type="GO" id="GO:0005783">
    <property type="term" value="C:endoplasmic reticulum"/>
    <property type="evidence" value="ECO:0007669"/>
    <property type="project" value="TreeGrafter"/>
</dbReference>
<dbReference type="PANTHER" id="PTHR43272">
    <property type="entry name" value="LONG-CHAIN-FATTY-ACID--COA LIGASE"/>
    <property type="match status" value="1"/>
</dbReference>